<sequence>MRHEALNFELNFLVENGPLTVYDLEKQDPKNRNYSSHHGYVKELLKQDVIEIKETAIGENKQKKYYWGPTKYGLLTYLNEKLNAELSRKTGDMFCQFDSEKILLAMKTWSELFPDFLNNFEMLLNSEIQLQKMEDDLTSDQKKKLHESFKIQGISAPSNKKFAKHIWESYCFLALRLTVVRLIQHYEFVTKRLSFIGDYENLSVNPYELENNDLTDEFFSVVLYVSNVSSENIKQEITGNSDYMSGIYRIILQTPVWKDLFVKWLSAKRKESFDFISWTDTLGKEFDIQFGEETVSSPKS</sequence>
<gene>
    <name evidence="1" type="ORF">L6E24_06295</name>
</gene>
<keyword evidence="2" id="KW-1185">Reference proteome</keyword>
<dbReference type="EMBL" id="CP096115">
    <property type="protein sequence ID" value="UUX93720.1"/>
    <property type="molecule type" value="Genomic_DNA"/>
</dbReference>
<organism evidence="1 2">
    <name type="scientific">Methanoplanus endosymbiosus</name>
    <dbReference type="NCBI Taxonomy" id="33865"/>
    <lineage>
        <taxon>Archaea</taxon>
        <taxon>Methanobacteriati</taxon>
        <taxon>Methanobacteriota</taxon>
        <taxon>Stenosarchaea group</taxon>
        <taxon>Methanomicrobia</taxon>
        <taxon>Methanomicrobiales</taxon>
        <taxon>Methanomicrobiaceae</taxon>
        <taxon>Methanoplanus</taxon>
    </lineage>
</organism>
<proteinExistence type="predicted"/>
<protein>
    <submittedName>
        <fullName evidence="1">Uncharacterized protein</fullName>
    </submittedName>
</protein>
<dbReference type="AlphaFoldDB" id="A0A9E7TLG3"/>
<dbReference type="Proteomes" id="UP001060368">
    <property type="component" value="Chromosome"/>
</dbReference>
<reference evidence="1" key="1">
    <citation type="submission" date="2022-04" db="EMBL/GenBank/DDBJ databases">
        <title>Complete genome of Methanoplanus endosymbiosus DSM 3599.</title>
        <authorList>
            <person name="Chen S.-C."/>
            <person name="You Y.-T."/>
            <person name="Zhou Y.-Z."/>
            <person name="Lai M.-C."/>
        </authorList>
    </citation>
    <scope>NUCLEOTIDE SEQUENCE</scope>
    <source>
        <strain evidence="1">DSM 3599</strain>
    </source>
</reference>
<name>A0A9E7TLG3_9EURY</name>
<dbReference type="GeneID" id="74307292"/>
<dbReference type="KEGG" id="mend:L6E24_06295"/>
<dbReference type="RefSeq" id="WP_257743856.1">
    <property type="nucleotide sequence ID" value="NZ_CP096115.1"/>
</dbReference>
<accession>A0A9E7TLG3</accession>
<evidence type="ECO:0000313" key="2">
    <source>
        <dbReference type="Proteomes" id="UP001060368"/>
    </source>
</evidence>
<evidence type="ECO:0000313" key="1">
    <source>
        <dbReference type="EMBL" id="UUX93720.1"/>
    </source>
</evidence>